<evidence type="ECO:0000313" key="1">
    <source>
        <dbReference type="EMBL" id="CAH0540413.1"/>
    </source>
</evidence>
<dbReference type="EMBL" id="CAKLDM010000002">
    <property type="protein sequence ID" value="CAH0540413.1"/>
    <property type="molecule type" value="Genomic_DNA"/>
</dbReference>
<comment type="caution">
    <text evidence="1">The sequence shown here is derived from an EMBL/GenBank/DDBJ whole genome shotgun (WGS) entry which is preliminary data.</text>
</comment>
<name>A0ABM9A664_9VIBR</name>
<proteinExistence type="predicted"/>
<evidence type="ECO:0000313" key="2">
    <source>
        <dbReference type="Proteomes" id="UP000838748"/>
    </source>
</evidence>
<accession>A0ABM9A664</accession>
<organism evidence="1 2">
    <name type="scientific">Vibrio marisflavi CECT 7928</name>
    <dbReference type="NCBI Taxonomy" id="634439"/>
    <lineage>
        <taxon>Bacteria</taxon>
        <taxon>Pseudomonadati</taxon>
        <taxon>Pseudomonadota</taxon>
        <taxon>Gammaproteobacteria</taxon>
        <taxon>Vibrionales</taxon>
        <taxon>Vibrionaceae</taxon>
        <taxon>Vibrio</taxon>
    </lineage>
</organism>
<reference evidence="1" key="1">
    <citation type="submission" date="2021-11" db="EMBL/GenBank/DDBJ databases">
        <authorList>
            <person name="Rodrigo-Torres L."/>
            <person name="Arahal R. D."/>
            <person name="Lucena T."/>
        </authorList>
    </citation>
    <scope>NUCLEOTIDE SEQUENCE</scope>
    <source>
        <strain evidence="1">CECT 7928</strain>
    </source>
</reference>
<gene>
    <name evidence="1" type="ORF">VMF7928_02842</name>
</gene>
<protein>
    <submittedName>
        <fullName evidence="1">Uncharacterized protein</fullName>
    </submittedName>
</protein>
<sequence length="100" mass="11608">MDYSSLFNEFLCADYSTNTTKYDFFNAVRNYISSNGCHFFQILLVARRKQIVEFTPSISSKNLATIFEHHSYRSIVGKPFDGSKEEYLLIEQVAAKLYNN</sequence>
<dbReference type="Proteomes" id="UP000838748">
    <property type="component" value="Unassembled WGS sequence"/>
</dbReference>
<keyword evidence="2" id="KW-1185">Reference proteome</keyword>